<dbReference type="PANTHER" id="PTHR10000:SF25">
    <property type="entry name" value="PHOSPHATASE YKRA-RELATED"/>
    <property type="match status" value="1"/>
</dbReference>
<dbReference type="Proteomes" id="UP000315938">
    <property type="component" value="Unassembled WGS sequence"/>
</dbReference>
<evidence type="ECO:0000313" key="1">
    <source>
        <dbReference type="EMBL" id="TRY00238.1"/>
    </source>
</evidence>
<dbReference type="Pfam" id="PF08282">
    <property type="entry name" value="Hydrolase_3"/>
    <property type="match status" value="1"/>
</dbReference>
<dbReference type="RefSeq" id="WP_064212170.1">
    <property type="nucleotide sequence ID" value="NZ_JACAOE010000001.1"/>
</dbReference>
<comment type="caution">
    <text evidence="1">The sequence shown here is derived from an EMBL/GenBank/DDBJ whole genome shotgun (WGS) entry which is preliminary data.</text>
</comment>
<proteinExistence type="predicted"/>
<dbReference type="PROSITE" id="PS01229">
    <property type="entry name" value="COF_2"/>
    <property type="match status" value="1"/>
</dbReference>
<dbReference type="InterPro" id="IPR006379">
    <property type="entry name" value="HAD-SF_hydro_IIB"/>
</dbReference>
<protein>
    <submittedName>
        <fullName evidence="1">HAD family phosphatase</fullName>
    </submittedName>
</protein>
<dbReference type="SUPFAM" id="SSF56784">
    <property type="entry name" value="HAD-like"/>
    <property type="match status" value="1"/>
</dbReference>
<accession>A0A553IJ90</accession>
<dbReference type="InterPro" id="IPR036412">
    <property type="entry name" value="HAD-like_sf"/>
</dbReference>
<sequence>MKKLFVFDLDNTLRSTNLRKILPNTKKLIQEISANPDYVLALATGRGLAKLDVLEDMDSFFKYKILVNGAITLEDNLILNENHIKKEVVEDIINAANQRNIAVGLVGMKDEVVTFIDKEVEKAFDNFVDKKPKAQPTFYLEQHVYQMWVFHKDEKMLEKEIRQHQDLEIYHWHDGGFDIVPKGISKASALKELMKKYPDYQVIAVGDGHNDLDMIRLADVGIIMENSRWIKDAQGSFQYVAPHVDHDALYDFLKTQHII</sequence>
<gene>
    <name evidence="1" type="ORF">FNV44_04095</name>
</gene>
<dbReference type="Gene3D" id="3.30.1240.10">
    <property type="match status" value="1"/>
</dbReference>
<dbReference type="Gene3D" id="3.40.50.1000">
    <property type="entry name" value="HAD superfamily/HAD-like"/>
    <property type="match status" value="1"/>
</dbReference>
<dbReference type="NCBIfam" id="TIGR01484">
    <property type="entry name" value="HAD-SF-IIB"/>
    <property type="match status" value="1"/>
</dbReference>
<dbReference type="GO" id="GO:0016791">
    <property type="term" value="F:phosphatase activity"/>
    <property type="evidence" value="ECO:0007669"/>
    <property type="project" value="TreeGrafter"/>
</dbReference>
<evidence type="ECO:0000313" key="2">
    <source>
        <dbReference type="Proteomes" id="UP000315938"/>
    </source>
</evidence>
<dbReference type="AlphaFoldDB" id="A0A553IJ90"/>
<dbReference type="GO" id="GO:0000287">
    <property type="term" value="F:magnesium ion binding"/>
    <property type="evidence" value="ECO:0007669"/>
    <property type="project" value="TreeGrafter"/>
</dbReference>
<dbReference type="GO" id="GO:0005829">
    <property type="term" value="C:cytosol"/>
    <property type="evidence" value="ECO:0007669"/>
    <property type="project" value="TreeGrafter"/>
</dbReference>
<dbReference type="InterPro" id="IPR023214">
    <property type="entry name" value="HAD_sf"/>
</dbReference>
<dbReference type="PANTHER" id="PTHR10000">
    <property type="entry name" value="PHOSPHOSERINE PHOSPHATASE"/>
    <property type="match status" value="1"/>
</dbReference>
<dbReference type="EMBL" id="VKID01000001">
    <property type="protein sequence ID" value="TRY00238.1"/>
    <property type="molecule type" value="Genomic_DNA"/>
</dbReference>
<reference evidence="1 2" key="1">
    <citation type="submission" date="2019-07" db="EMBL/GenBank/DDBJ databases">
        <title>Genome sequence of Acholeplasma laidlawii strain with increased resistance to erythromycin.</title>
        <authorList>
            <person name="Medvedeva E.S."/>
            <person name="Baranova N.B."/>
            <person name="Siniagina M.N."/>
            <person name="Mouzykantov A."/>
            <person name="Chernova O.A."/>
            <person name="Chernov V.M."/>
        </authorList>
    </citation>
    <scope>NUCLEOTIDE SEQUENCE [LARGE SCALE GENOMIC DNA]</scope>
    <source>
        <strain evidence="1 2">PG8REry</strain>
    </source>
</reference>
<name>A0A553IJ90_ACHLA</name>
<organism evidence="1 2">
    <name type="scientific">Acholeplasma laidlawii</name>
    <dbReference type="NCBI Taxonomy" id="2148"/>
    <lineage>
        <taxon>Bacteria</taxon>
        <taxon>Bacillati</taxon>
        <taxon>Mycoplasmatota</taxon>
        <taxon>Mollicutes</taxon>
        <taxon>Acholeplasmatales</taxon>
        <taxon>Acholeplasmataceae</taxon>
        <taxon>Acholeplasma</taxon>
    </lineage>
</organism>